<evidence type="ECO:0000256" key="3">
    <source>
        <dbReference type="ARBA" id="ARBA00023002"/>
    </source>
</evidence>
<proteinExistence type="inferred from homology"/>
<dbReference type="AlphaFoldDB" id="A0A0C3GR92"/>
<dbReference type="Gene3D" id="3.40.50.720">
    <property type="entry name" value="NAD(P)-binding Rossmann-like Domain"/>
    <property type="match status" value="1"/>
</dbReference>
<gene>
    <name evidence="4" type="ORF">OIDMADRAFT_45990</name>
</gene>
<evidence type="ECO:0000313" key="5">
    <source>
        <dbReference type="Proteomes" id="UP000054321"/>
    </source>
</evidence>
<evidence type="ECO:0008006" key="6">
    <source>
        <dbReference type="Google" id="ProtNLM"/>
    </source>
</evidence>
<evidence type="ECO:0000256" key="2">
    <source>
        <dbReference type="ARBA" id="ARBA00022857"/>
    </source>
</evidence>
<name>A0A0C3GR92_OIDMZ</name>
<dbReference type="PANTHER" id="PTHR24320">
    <property type="entry name" value="RETINOL DEHYDROGENASE"/>
    <property type="match status" value="1"/>
</dbReference>
<dbReference type="Pfam" id="PF00106">
    <property type="entry name" value="adh_short"/>
    <property type="match status" value="1"/>
</dbReference>
<accession>A0A0C3GR92</accession>
<sequence>MIQLPLRRFRDKFFPEQLPPPDSFDGQTILITGATAGLGLAAAKQFASLGAAEIIITARNKSKGELAKKRIEEASKYGGKGKGDKKVTVEVLELDMNRYDSCVRFVEELKEKMRKKEGKGTIECVVLNAGVINPTFVESSEGWEQTIQVNTLSTTLLALLLLPWMKEMQTDHKTPSPPHLIFVTSRDHLDPDISMWAEWARTGSGILQHLSSEENFPSGIMPNYDISKLLLTYVVREICKQALGSDGRPQVIINPVCPGLVQTDLGRAISQQSLFMRIYLPLWLRTWGKPAEYGARSYVAACLTERDDYGKFLVSLYTDQEYSQMAIPNLESETAREVQGLVWAEIMGELTTKVPVLRNSMFKFGGDGQEDF</sequence>
<dbReference type="Proteomes" id="UP000054321">
    <property type="component" value="Unassembled WGS sequence"/>
</dbReference>
<keyword evidence="5" id="KW-1185">Reference proteome</keyword>
<dbReference type="InParanoid" id="A0A0C3GR92"/>
<dbReference type="SUPFAM" id="SSF51735">
    <property type="entry name" value="NAD(P)-binding Rossmann-fold domains"/>
    <property type="match status" value="1"/>
</dbReference>
<comment type="similarity">
    <text evidence="1">Belongs to the short-chain dehydrogenases/reductases (SDR) family.</text>
</comment>
<dbReference type="PRINTS" id="PR00081">
    <property type="entry name" value="GDHRDH"/>
</dbReference>
<reference evidence="5" key="2">
    <citation type="submission" date="2015-01" db="EMBL/GenBank/DDBJ databases">
        <title>Evolutionary Origins and Diversification of the Mycorrhizal Mutualists.</title>
        <authorList>
            <consortium name="DOE Joint Genome Institute"/>
            <consortium name="Mycorrhizal Genomics Consortium"/>
            <person name="Kohler A."/>
            <person name="Kuo A."/>
            <person name="Nagy L.G."/>
            <person name="Floudas D."/>
            <person name="Copeland A."/>
            <person name="Barry K.W."/>
            <person name="Cichocki N."/>
            <person name="Veneault-Fourrey C."/>
            <person name="LaButti K."/>
            <person name="Lindquist E.A."/>
            <person name="Lipzen A."/>
            <person name="Lundell T."/>
            <person name="Morin E."/>
            <person name="Murat C."/>
            <person name="Riley R."/>
            <person name="Ohm R."/>
            <person name="Sun H."/>
            <person name="Tunlid A."/>
            <person name="Henrissat B."/>
            <person name="Grigoriev I.V."/>
            <person name="Hibbett D.S."/>
            <person name="Martin F."/>
        </authorList>
    </citation>
    <scope>NUCLEOTIDE SEQUENCE [LARGE SCALE GENOMIC DNA]</scope>
    <source>
        <strain evidence="5">Zn</strain>
    </source>
</reference>
<dbReference type="PANTHER" id="PTHR24320:SF252">
    <property type="entry name" value="DEHYDROGENASE_REDUCTASE FAMILY PROTEIN, PUTATIVE (AFU_ORTHOLOGUE AFUA_3G08550)-RELATED"/>
    <property type="match status" value="1"/>
</dbReference>
<dbReference type="OrthoDB" id="542013at2759"/>
<dbReference type="HOGENOM" id="CLU_010194_44_4_1"/>
<dbReference type="InterPro" id="IPR002347">
    <property type="entry name" value="SDR_fam"/>
</dbReference>
<dbReference type="STRING" id="913774.A0A0C3GR92"/>
<organism evidence="4 5">
    <name type="scientific">Oidiodendron maius (strain Zn)</name>
    <dbReference type="NCBI Taxonomy" id="913774"/>
    <lineage>
        <taxon>Eukaryota</taxon>
        <taxon>Fungi</taxon>
        <taxon>Dikarya</taxon>
        <taxon>Ascomycota</taxon>
        <taxon>Pezizomycotina</taxon>
        <taxon>Leotiomycetes</taxon>
        <taxon>Leotiomycetes incertae sedis</taxon>
        <taxon>Myxotrichaceae</taxon>
        <taxon>Oidiodendron</taxon>
    </lineage>
</organism>
<protein>
    <recommendedName>
        <fullName evidence="6">Ketoreductase (KR) domain-containing protein</fullName>
    </recommendedName>
</protein>
<keyword evidence="2" id="KW-0521">NADP</keyword>
<evidence type="ECO:0000256" key="1">
    <source>
        <dbReference type="ARBA" id="ARBA00006484"/>
    </source>
</evidence>
<dbReference type="GO" id="GO:0016491">
    <property type="term" value="F:oxidoreductase activity"/>
    <property type="evidence" value="ECO:0007669"/>
    <property type="project" value="UniProtKB-KW"/>
</dbReference>
<keyword evidence="3" id="KW-0560">Oxidoreductase</keyword>
<dbReference type="InterPro" id="IPR036291">
    <property type="entry name" value="NAD(P)-bd_dom_sf"/>
</dbReference>
<evidence type="ECO:0000313" key="4">
    <source>
        <dbReference type="EMBL" id="KIM93864.1"/>
    </source>
</evidence>
<reference evidence="4 5" key="1">
    <citation type="submission" date="2014-04" db="EMBL/GenBank/DDBJ databases">
        <authorList>
            <consortium name="DOE Joint Genome Institute"/>
            <person name="Kuo A."/>
            <person name="Martino E."/>
            <person name="Perotto S."/>
            <person name="Kohler A."/>
            <person name="Nagy L.G."/>
            <person name="Floudas D."/>
            <person name="Copeland A."/>
            <person name="Barry K.W."/>
            <person name="Cichocki N."/>
            <person name="Veneault-Fourrey C."/>
            <person name="LaButti K."/>
            <person name="Lindquist E.A."/>
            <person name="Lipzen A."/>
            <person name="Lundell T."/>
            <person name="Morin E."/>
            <person name="Murat C."/>
            <person name="Sun H."/>
            <person name="Tunlid A."/>
            <person name="Henrissat B."/>
            <person name="Grigoriev I.V."/>
            <person name="Hibbett D.S."/>
            <person name="Martin F."/>
            <person name="Nordberg H.P."/>
            <person name="Cantor M.N."/>
            <person name="Hua S.X."/>
        </authorList>
    </citation>
    <scope>NUCLEOTIDE SEQUENCE [LARGE SCALE GENOMIC DNA]</scope>
    <source>
        <strain evidence="4 5">Zn</strain>
    </source>
</reference>
<dbReference type="EMBL" id="KN832892">
    <property type="protein sequence ID" value="KIM93864.1"/>
    <property type="molecule type" value="Genomic_DNA"/>
</dbReference>